<sequence>MKNYDKKPIKKPKEKGLHKEMNPERISKGIKFKGTKERKEFYYQKR</sequence>
<reference evidence="3" key="2">
    <citation type="journal article" date="2016" name="Int. J. Syst. Evol. Microbiol.">
        <title>Caldimicrobium thiodismutans sp. nov., a sulfur-disproportionating bacterium isolated from a hot spring.</title>
        <authorList>
            <person name="Kojima H."/>
            <person name="Umezawa K."/>
            <person name="Fukui M."/>
        </authorList>
    </citation>
    <scope>NUCLEOTIDE SEQUENCE [LARGE SCALE GENOMIC DNA]</scope>
    <source>
        <strain evidence="3">TF1</strain>
    </source>
</reference>
<gene>
    <name evidence="2" type="ORF">THC_0291</name>
</gene>
<keyword evidence="3" id="KW-1185">Reference proteome</keyword>
<proteinExistence type="predicted"/>
<evidence type="ECO:0000313" key="2">
    <source>
        <dbReference type="EMBL" id="BAU22689.1"/>
    </source>
</evidence>
<name>A0A0U5APC8_9BACT</name>
<feature type="region of interest" description="Disordered" evidence="1">
    <location>
        <begin position="1"/>
        <end position="23"/>
    </location>
</feature>
<dbReference type="KEGG" id="cthi:THC_0291"/>
<dbReference type="STRING" id="1653476.THC_0291"/>
<dbReference type="EMBL" id="AP014945">
    <property type="protein sequence ID" value="BAU22689.1"/>
    <property type="molecule type" value="Genomic_DNA"/>
</dbReference>
<reference evidence="2 3" key="1">
    <citation type="journal article" date="2016" name="Int. J. Syst. Evol. Microbiol.">
        <title>Caldimicrobium thiodismutans sp. nov., a sulfur-disproportionating bacterium isolated from a hot spring, and emended description of the genus Caldimicrobium.</title>
        <authorList>
            <person name="Kojima H."/>
            <person name="Umezawa K."/>
            <person name="Fukui M."/>
        </authorList>
    </citation>
    <scope>NUCLEOTIDE SEQUENCE [LARGE SCALE GENOMIC DNA]</scope>
    <source>
        <strain evidence="2 3">TF1</strain>
    </source>
</reference>
<accession>A0A0U5APC8</accession>
<dbReference type="AlphaFoldDB" id="A0A0U5APC8"/>
<feature type="compositionally biased region" description="Basic and acidic residues" evidence="1">
    <location>
        <begin position="14"/>
        <end position="23"/>
    </location>
</feature>
<organism evidence="2 3">
    <name type="scientific">Caldimicrobium thiodismutans</name>
    <dbReference type="NCBI Taxonomy" id="1653476"/>
    <lineage>
        <taxon>Bacteria</taxon>
        <taxon>Pseudomonadati</taxon>
        <taxon>Thermodesulfobacteriota</taxon>
        <taxon>Thermodesulfobacteria</taxon>
        <taxon>Thermodesulfobacteriales</taxon>
        <taxon>Thermodesulfobacteriaceae</taxon>
        <taxon>Caldimicrobium</taxon>
    </lineage>
</organism>
<dbReference type="Proteomes" id="UP000068196">
    <property type="component" value="Chromosome"/>
</dbReference>
<evidence type="ECO:0000313" key="3">
    <source>
        <dbReference type="Proteomes" id="UP000068196"/>
    </source>
</evidence>
<evidence type="ECO:0000256" key="1">
    <source>
        <dbReference type="SAM" id="MobiDB-lite"/>
    </source>
</evidence>
<protein>
    <submittedName>
        <fullName evidence="2">Uncharacterized protein</fullName>
    </submittedName>
</protein>